<dbReference type="InterPro" id="IPR046812">
    <property type="entry name" value="Birnavirus_RdRp_palm_sf"/>
</dbReference>
<comment type="function">
    <text evidence="13">RNA-dependent RNA polymerase which is found both free and covalently attached to the genomic RNA. May also contain guanylyl and methyl transferase activities.</text>
</comment>
<evidence type="ECO:0000256" key="14">
    <source>
        <dbReference type="ARBA" id="ARBA00032403"/>
    </source>
</evidence>
<evidence type="ECO:0000256" key="13">
    <source>
        <dbReference type="ARBA" id="ARBA00024712"/>
    </source>
</evidence>
<feature type="compositionally biased region" description="Basic residues" evidence="15">
    <location>
        <begin position="928"/>
        <end position="937"/>
    </location>
</feature>
<keyword evidence="8" id="KW-0548">Nucleotidyltransferase</keyword>
<feature type="domain" description="Birnavirus RNA-directed RNA polymerase palm" evidence="16">
    <location>
        <begin position="1"/>
        <end position="505"/>
    </location>
</feature>
<evidence type="ECO:0000256" key="5">
    <source>
        <dbReference type="ARBA" id="ARBA00022520"/>
    </source>
</evidence>
<dbReference type="InterPro" id="IPR046752">
    <property type="entry name" value="Birnavirus_RdRp_thumb"/>
</dbReference>
<keyword evidence="11" id="KW-0693">Viral RNA replication</keyword>
<dbReference type="InterPro" id="IPR043502">
    <property type="entry name" value="DNA/RNA_pol_sf"/>
</dbReference>
<evidence type="ECO:0000256" key="6">
    <source>
        <dbReference type="ARBA" id="ARBA00022553"/>
    </source>
</evidence>
<dbReference type="GO" id="GO:0005525">
    <property type="term" value="F:GTP binding"/>
    <property type="evidence" value="ECO:0007669"/>
    <property type="project" value="UniProtKB-KW"/>
</dbReference>
<evidence type="ECO:0000256" key="11">
    <source>
        <dbReference type="ARBA" id="ARBA00022953"/>
    </source>
</evidence>
<dbReference type="GO" id="GO:0003968">
    <property type="term" value="F:RNA-directed RNA polymerase activity"/>
    <property type="evidence" value="ECO:0007669"/>
    <property type="project" value="UniProtKB-KW"/>
</dbReference>
<reference evidence="18" key="1">
    <citation type="journal article" date="2016" name="Nature">
        <title>Redefining the invertebrate RNA virosphere.</title>
        <authorList>
            <person name="Shi M."/>
            <person name="Lin X.D."/>
            <person name="Tian J.H."/>
            <person name="Chen L.J."/>
            <person name="Chen X."/>
            <person name="Li C.X."/>
            <person name="Qin X.C."/>
            <person name="Li J."/>
            <person name="Cao J.P."/>
            <person name="Eden J.S."/>
            <person name="Buchmann J."/>
            <person name="Wang W."/>
            <person name="Xu J."/>
            <person name="Holmes E.C."/>
            <person name="Zhang Y.Z."/>
        </authorList>
    </citation>
    <scope>NUCLEOTIDE SEQUENCE</scope>
    <source>
        <strain evidence="18">SZmix18962</strain>
    </source>
</reference>
<evidence type="ECO:0000256" key="8">
    <source>
        <dbReference type="ARBA" id="ARBA00022695"/>
    </source>
</evidence>
<accession>A0A1L3KF76</accession>
<protein>
    <recommendedName>
        <fullName evidence="4">RNA-directed RNA polymerase</fullName>
        <ecNumber evidence="3">2.7.7.48</ecNumber>
    </recommendedName>
    <alternativeName>
        <fullName evidence="14">Protein VP1</fullName>
    </alternativeName>
</protein>
<feature type="domain" description="RNA-directed RNA polymerase thumb" evidence="17">
    <location>
        <begin position="551"/>
        <end position="721"/>
    </location>
</feature>
<evidence type="ECO:0000256" key="4">
    <source>
        <dbReference type="ARBA" id="ARBA00022412"/>
    </source>
</evidence>
<evidence type="ECO:0000256" key="3">
    <source>
        <dbReference type="ARBA" id="ARBA00012494"/>
    </source>
</evidence>
<dbReference type="InterPro" id="IPR007100">
    <property type="entry name" value="Birnavirus_RdRp_palm"/>
</dbReference>
<name>A0A1L3KF76_9VIRU</name>
<comment type="subunit">
    <text evidence="2">Interacts with VP3 in the cytoplasm.</text>
</comment>
<dbReference type="SUPFAM" id="SSF56672">
    <property type="entry name" value="DNA/RNA polymerases"/>
    <property type="match status" value="1"/>
</dbReference>
<feature type="region of interest" description="Disordered" evidence="15">
    <location>
        <begin position="886"/>
        <end position="937"/>
    </location>
</feature>
<dbReference type="Gene3D" id="3.90.1730.10">
    <property type="entry name" value="Infectious bursal virus vp1 polymerase domain"/>
    <property type="match status" value="3"/>
</dbReference>
<evidence type="ECO:0000259" key="17">
    <source>
        <dbReference type="Pfam" id="PF20488"/>
    </source>
</evidence>
<dbReference type="EMBL" id="KX883001">
    <property type="protein sequence ID" value="APG76080.1"/>
    <property type="molecule type" value="Genomic_RNA"/>
</dbReference>
<evidence type="ECO:0000256" key="15">
    <source>
        <dbReference type="SAM" id="MobiDB-lite"/>
    </source>
</evidence>
<proteinExistence type="predicted"/>
<organism evidence="18">
    <name type="scientific">Hubei birna-like virus</name>
    <dbReference type="NCBI Taxonomy" id="1922838"/>
    <lineage>
        <taxon>Viruses</taxon>
        <taxon>Riboviria</taxon>
    </lineage>
</organism>
<evidence type="ECO:0000313" key="18">
    <source>
        <dbReference type="EMBL" id="APG76080.1"/>
    </source>
</evidence>
<evidence type="ECO:0000256" key="1">
    <source>
        <dbReference type="ARBA" id="ARBA00004328"/>
    </source>
</evidence>
<keyword evidence="12" id="KW-0342">GTP-binding</keyword>
<dbReference type="Pfam" id="PF20488">
    <property type="entry name" value="Birna_VP1_thumb"/>
    <property type="match status" value="1"/>
</dbReference>
<evidence type="ECO:0000256" key="9">
    <source>
        <dbReference type="ARBA" id="ARBA00022741"/>
    </source>
</evidence>
<dbReference type="PROSITE" id="PS50524">
    <property type="entry name" value="RDRP_DSRNA_BIR"/>
    <property type="match status" value="1"/>
</dbReference>
<evidence type="ECO:0000256" key="12">
    <source>
        <dbReference type="ARBA" id="ARBA00023134"/>
    </source>
</evidence>
<evidence type="ECO:0000256" key="2">
    <source>
        <dbReference type="ARBA" id="ARBA00011314"/>
    </source>
</evidence>
<feature type="region of interest" description="Disordered" evidence="15">
    <location>
        <begin position="842"/>
        <end position="863"/>
    </location>
</feature>
<dbReference type="Gene3D" id="6.10.140.300">
    <property type="match status" value="1"/>
</dbReference>
<evidence type="ECO:0000256" key="10">
    <source>
        <dbReference type="ARBA" id="ARBA00022844"/>
    </source>
</evidence>
<dbReference type="Pfam" id="PF04197">
    <property type="entry name" value="Birna_RdRp_palm"/>
    <property type="match status" value="1"/>
</dbReference>
<evidence type="ECO:0000259" key="16">
    <source>
        <dbReference type="Pfam" id="PF04197"/>
    </source>
</evidence>
<keyword evidence="10" id="KW-0946">Virion</keyword>
<keyword evidence="7" id="KW-0808">Transferase</keyword>
<keyword evidence="18" id="KW-0696">RNA-directed RNA polymerase</keyword>
<keyword evidence="6" id="KW-0597">Phosphoprotein</keyword>
<dbReference type="GO" id="GO:0019079">
    <property type="term" value="P:viral genome replication"/>
    <property type="evidence" value="ECO:0007669"/>
    <property type="project" value="InterPro"/>
</dbReference>
<evidence type="ECO:0000256" key="7">
    <source>
        <dbReference type="ARBA" id="ARBA00022679"/>
    </source>
</evidence>
<dbReference type="EC" id="2.7.7.48" evidence="3"/>
<dbReference type="GO" id="GO:0044423">
    <property type="term" value="C:virion component"/>
    <property type="evidence" value="ECO:0007669"/>
    <property type="project" value="UniProtKB-KW"/>
</dbReference>
<dbReference type="InterPro" id="IPR046813">
    <property type="entry name" value="Birnavirus_RdRp_thumb_sf"/>
</dbReference>
<sequence length="937" mass="104443">MSNLFNAAQNRVTILQLLGVSKDNPSNNTVSYFPKIFAPPDTRISAEAINSTLRTHHIRILRQAAVPEVEEIAPSQVTVFNQDLTRETDYNAQPCDSLSLPIGKRGYLPKYYPNFFARPYDEAFFSQLLYQLVIRTPETGPDGYESQEQTFDKVLNTVRTHAYGNGSITGMAARLNAMGNIRHGIGKHKPKSLFDIGFGTYLEVSEILDSYFPIPPIPNDHPGLTLTPSFLINPDEGVSLLPHINIDSMAGCPYSQSEKKKTHVYDGLAACDMFLQGINKILQEAPGPDEADKKLKTLMADFNWMRMGYLFPKAERYAIKEWETKTRCIWSAPFATTLLLGIVSTFPSQAMPNALFFDTPCLAKFSPFHGGLQVILDKALAPGTHPFIYADNIYLSWEEDDGTHTWYSLDLEKGEANATPDKAAAAIYHLLTRGWSTQDGAPRFNNTWVTAALRFGPHLIVDPICVLGNQQFNFPGQGSGNALTDKINLVISAIVVDRLLHTNVPGVGREPRDRRTLMELRPSNDPESDFQKKFLSYLGVNVKVETEIKNLEKALADCKANTPDEGFLGSVPVEKSPTKTPPTVRVDLLGWSAAYSHFHSKFIPILDEDRLFKAAVLSRGFEDRFVEKGTPTAAIYERLYKVAKHEAIRLIGGYLYAILDRACAAIAENERSALTKTLQKLAFAPDERFWNEALKRTEFGEELPDISIQQPLTGAAIRALNEGTPTPTLAQQAGMDRMAHRQAFSEQQAALQKTSLSQVLNRLATGRVSKFNKTSPTQALMATELKVNLSEACKIGELKALASEAPAEQEKKVVKRLADYMNKAVQHTDEIGRIILRAQEKQEHAHQAIAPPSQQQEKKPARAVNPVAENKLPYPLMAMMVQPNKPGVRKQKTHTPEWASKFMGPSDDGDLMGHDDEWPTQAGNMSRNARRKRERKK</sequence>
<comment type="subcellular location">
    <subcellularLocation>
        <location evidence="1">Virion</location>
    </subcellularLocation>
</comment>
<keyword evidence="9" id="KW-0547">Nucleotide-binding</keyword>
<keyword evidence="5" id="KW-0191">Covalent protein-RNA linkage</keyword>